<dbReference type="Proteomes" id="UP001596116">
    <property type="component" value="Unassembled WGS sequence"/>
</dbReference>
<name>A0ABW1KQZ2_9PROT</name>
<proteinExistence type="predicted"/>
<keyword evidence="2" id="KW-1185">Reference proteome</keyword>
<gene>
    <name evidence="1" type="ORF">ACFMB1_00735</name>
</gene>
<accession>A0ABW1KQZ2</accession>
<dbReference type="RefSeq" id="WP_379880657.1">
    <property type="nucleotide sequence ID" value="NZ_JBHPON010000001.1"/>
</dbReference>
<sequence length="113" mass="11911">MLEMLTKALPLAWRPFSAKLTGVSGFTGRGSISYLIGGDGATKLSVDLQGVAGREAQVMANDHSVVTVKIVKGRVNATFTSKRGAILPKLEDGARIDIRQNGDVILSGVLSRS</sequence>
<protein>
    <submittedName>
        <fullName evidence="1">Uncharacterized protein</fullName>
    </submittedName>
</protein>
<evidence type="ECO:0000313" key="2">
    <source>
        <dbReference type="Proteomes" id="UP001596116"/>
    </source>
</evidence>
<organism evidence="1 2">
    <name type="scientific">Hyphococcus aureus</name>
    <dbReference type="NCBI Taxonomy" id="2666033"/>
    <lineage>
        <taxon>Bacteria</taxon>
        <taxon>Pseudomonadati</taxon>
        <taxon>Pseudomonadota</taxon>
        <taxon>Alphaproteobacteria</taxon>
        <taxon>Parvularculales</taxon>
        <taxon>Parvularculaceae</taxon>
        <taxon>Hyphococcus</taxon>
    </lineage>
</organism>
<comment type="caution">
    <text evidence="1">The sequence shown here is derived from an EMBL/GenBank/DDBJ whole genome shotgun (WGS) entry which is preliminary data.</text>
</comment>
<dbReference type="EMBL" id="JBHPON010000001">
    <property type="protein sequence ID" value="MFC6034044.1"/>
    <property type="molecule type" value="Genomic_DNA"/>
</dbReference>
<reference evidence="1 2" key="1">
    <citation type="submission" date="2024-09" db="EMBL/GenBank/DDBJ databases">
        <authorList>
            <person name="Zhang Z.-H."/>
        </authorList>
    </citation>
    <scope>NUCLEOTIDE SEQUENCE [LARGE SCALE GENOMIC DNA]</scope>
    <source>
        <strain evidence="1 2">HHTR114</strain>
    </source>
</reference>
<evidence type="ECO:0000313" key="1">
    <source>
        <dbReference type="EMBL" id="MFC6034044.1"/>
    </source>
</evidence>